<evidence type="ECO:0000313" key="6">
    <source>
        <dbReference type="Proteomes" id="UP000214975"/>
    </source>
</evidence>
<protein>
    <submittedName>
        <fullName evidence="5">Serine threonine protein kinase</fullName>
    </submittedName>
</protein>
<dbReference type="Pfam" id="PF00069">
    <property type="entry name" value="Pkinase"/>
    <property type="match status" value="1"/>
</dbReference>
<dbReference type="SMART" id="SM00220">
    <property type="entry name" value="S_TKc"/>
    <property type="match status" value="1"/>
</dbReference>
<keyword evidence="5" id="KW-0418">Kinase</keyword>
<evidence type="ECO:0000256" key="2">
    <source>
        <dbReference type="ARBA" id="ARBA00022803"/>
    </source>
</evidence>
<dbReference type="EMBL" id="CP016893">
    <property type="protein sequence ID" value="AST58060.1"/>
    <property type="molecule type" value="Genomic_DNA"/>
</dbReference>
<dbReference type="PROSITE" id="PS00108">
    <property type="entry name" value="PROTEIN_KINASE_ST"/>
    <property type="match status" value="1"/>
</dbReference>
<gene>
    <name evidence="5" type="ORF">Thert_02121</name>
</gene>
<organism evidence="5 6">
    <name type="scientific">Thermoanaerobacterium thermosaccharolyticum</name>
    <name type="common">Clostridium thermosaccharolyticum</name>
    <dbReference type="NCBI Taxonomy" id="1517"/>
    <lineage>
        <taxon>Bacteria</taxon>
        <taxon>Bacillati</taxon>
        <taxon>Bacillota</taxon>
        <taxon>Clostridia</taxon>
        <taxon>Thermoanaerobacterales</taxon>
        <taxon>Thermoanaerobacteraceae</taxon>
        <taxon>Thermoanaerobacterium</taxon>
    </lineage>
</organism>
<dbReference type="AlphaFoldDB" id="A0A223I010"/>
<feature type="repeat" description="TPR" evidence="3">
    <location>
        <begin position="434"/>
        <end position="467"/>
    </location>
</feature>
<dbReference type="PANTHER" id="PTHR44167:SF24">
    <property type="entry name" value="SERINE_THREONINE-PROTEIN KINASE CHK2"/>
    <property type="match status" value="1"/>
</dbReference>
<evidence type="ECO:0000313" key="5">
    <source>
        <dbReference type="EMBL" id="AST58060.1"/>
    </source>
</evidence>
<evidence type="ECO:0000256" key="1">
    <source>
        <dbReference type="ARBA" id="ARBA00022737"/>
    </source>
</evidence>
<dbReference type="Pfam" id="PF13414">
    <property type="entry name" value="TPR_11"/>
    <property type="match status" value="1"/>
</dbReference>
<dbReference type="GO" id="GO:0005524">
    <property type="term" value="F:ATP binding"/>
    <property type="evidence" value="ECO:0007669"/>
    <property type="project" value="InterPro"/>
</dbReference>
<evidence type="ECO:0000259" key="4">
    <source>
        <dbReference type="PROSITE" id="PS50011"/>
    </source>
</evidence>
<dbReference type="Gene3D" id="1.25.40.10">
    <property type="entry name" value="Tetratricopeptide repeat domain"/>
    <property type="match status" value="2"/>
</dbReference>
<dbReference type="PANTHER" id="PTHR44167">
    <property type="entry name" value="OVARIAN-SPECIFIC SERINE/THREONINE-PROTEIN KINASE LOK-RELATED"/>
    <property type="match status" value="1"/>
</dbReference>
<dbReference type="InterPro" id="IPR013105">
    <property type="entry name" value="TPR_2"/>
</dbReference>
<dbReference type="InterPro" id="IPR011009">
    <property type="entry name" value="Kinase-like_dom_sf"/>
</dbReference>
<feature type="repeat" description="TPR" evidence="3">
    <location>
        <begin position="366"/>
        <end position="399"/>
    </location>
</feature>
<accession>A0A223I010</accession>
<dbReference type="Gene3D" id="1.10.510.10">
    <property type="entry name" value="Transferase(Phosphotransferase) domain 1"/>
    <property type="match status" value="1"/>
</dbReference>
<dbReference type="InterPro" id="IPR008271">
    <property type="entry name" value="Ser/Thr_kinase_AS"/>
</dbReference>
<reference evidence="5 6" key="1">
    <citation type="submission" date="2016-08" db="EMBL/GenBank/DDBJ databases">
        <title>A novel genetic cassette of butanologenic Thermoanaerobacterium thermosaccharolyticum that directly convert cellulose to butanol.</title>
        <authorList>
            <person name="Li T."/>
            <person name="He J."/>
        </authorList>
    </citation>
    <scope>NUCLEOTIDE SEQUENCE [LARGE SCALE GENOMIC DNA]</scope>
    <source>
        <strain evidence="5 6">TG57</strain>
    </source>
</reference>
<dbReference type="SMART" id="SM00028">
    <property type="entry name" value="TPR"/>
    <property type="match status" value="2"/>
</dbReference>
<keyword evidence="2 3" id="KW-0802">TPR repeat</keyword>
<dbReference type="PROSITE" id="PS50005">
    <property type="entry name" value="TPR"/>
    <property type="match status" value="2"/>
</dbReference>
<keyword evidence="5" id="KW-0808">Transferase</keyword>
<dbReference type="RefSeq" id="WP_094397531.1">
    <property type="nucleotide sequence ID" value="NZ_CP016893.1"/>
</dbReference>
<dbReference type="Proteomes" id="UP000214975">
    <property type="component" value="Chromosome"/>
</dbReference>
<feature type="domain" description="Protein kinase" evidence="4">
    <location>
        <begin position="20"/>
        <end position="271"/>
    </location>
</feature>
<dbReference type="InterPro" id="IPR019734">
    <property type="entry name" value="TPR_rpt"/>
</dbReference>
<sequence length="487" mass="57177">MKRKAVNFHPQVDLSIGDKYLLKEFVDEGSFGYVWKAVNLENRQTVALKIPKDQERGDNTLSEGKEFIGSHHPNVISIYWMGRVDGVFLIEMEYFNGHKLSDELCETGFKSPRTFEEIYNLFFQILDGVEYIHSKKICHGDIKPQNILTDGKIAKITDFGTSKLIEDLFIKTIDGGGTWAYMAPEVAGSNRRYLNSDIYSLGVLLYKFLTGRTPHETANQLINNMPYPKPREINDNIPKSVEGIIMKLLKRNPEERYQNISEIKRDLEEALRSEDSNIISYNERVEVKYEDTDWIERVIRYYKNNEFDKAELLLKTEYENGNKSADVLYHIAYTYFQQGRYFESMDVIKDIDITQVEDIRQEALEDNLLYLKGKLFFELKKYEEAVKVYEKLVSRNPDDLNYRYKLACAYGLNNEQEKSIEILEDINKKSPGMLYIAKKLGHAYDQRKDFKKARAYFNYAIRLDPNDTLIRSRLEEYSKYLSYLRMM</sequence>
<dbReference type="Pfam" id="PF07719">
    <property type="entry name" value="TPR_2"/>
    <property type="match status" value="1"/>
</dbReference>
<dbReference type="GO" id="GO:0004674">
    <property type="term" value="F:protein serine/threonine kinase activity"/>
    <property type="evidence" value="ECO:0007669"/>
    <property type="project" value="TreeGrafter"/>
</dbReference>
<dbReference type="SUPFAM" id="SSF56112">
    <property type="entry name" value="Protein kinase-like (PK-like)"/>
    <property type="match status" value="1"/>
</dbReference>
<dbReference type="PROSITE" id="PS50011">
    <property type="entry name" value="PROTEIN_KINASE_DOM"/>
    <property type="match status" value="1"/>
</dbReference>
<name>A0A223I010_THETR</name>
<proteinExistence type="predicted"/>
<evidence type="ECO:0000256" key="3">
    <source>
        <dbReference type="PROSITE-ProRule" id="PRU00339"/>
    </source>
</evidence>
<dbReference type="InterPro" id="IPR000719">
    <property type="entry name" value="Prot_kinase_dom"/>
</dbReference>
<keyword evidence="1" id="KW-0677">Repeat</keyword>
<dbReference type="InterPro" id="IPR011990">
    <property type="entry name" value="TPR-like_helical_dom_sf"/>
</dbReference>
<dbReference type="SUPFAM" id="SSF48452">
    <property type="entry name" value="TPR-like"/>
    <property type="match status" value="2"/>
</dbReference>
<dbReference type="CDD" id="cd14014">
    <property type="entry name" value="STKc_PknB_like"/>
    <property type="match status" value="1"/>
</dbReference>